<protein>
    <recommendedName>
        <fullName evidence="5">MYND-type domain-containing protein</fullName>
    </recommendedName>
</protein>
<dbReference type="EMBL" id="JASBNA010000021">
    <property type="protein sequence ID" value="KAK7685212.1"/>
    <property type="molecule type" value="Genomic_DNA"/>
</dbReference>
<feature type="domain" description="MYND-type" evidence="5">
    <location>
        <begin position="7"/>
        <end position="43"/>
    </location>
</feature>
<reference evidence="6 7" key="1">
    <citation type="submission" date="2022-09" db="EMBL/GenBank/DDBJ databases">
        <authorList>
            <person name="Palmer J.M."/>
        </authorList>
    </citation>
    <scope>NUCLEOTIDE SEQUENCE [LARGE SCALE GENOMIC DNA]</scope>
    <source>
        <strain evidence="6 7">DSM 7382</strain>
    </source>
</reference>
<evidence type="ECO:0000313" key="6">
    <source>
        <dbReference type="EMBL" id="KAK7685212.1"/>
    </source>
</evidence>
<dbReference type="PROSITE" id="PS50865">
    <property type="entry name" value="ZF_MYND_2"/>
    <property type="match status" value="1"/>
</dbReference>
<comment type="caution">
    <text evidence="6">The sequence shown here is derived from an EMBL/GenBank/DDBJ whole genome shotgun (WGS) entry which is preliminary data.</text>
</comment>
<evidence type="ECO:0000256" key="1">
    <source>
        <dbReference type="ARBA" id="ARBA00022723"/>
    </source>
</evidence>
<gene>
    <name evidence="6" type="ORF">QCA50_011575</name>
</gene>
<evidence type="ECO:0000313" key="7">
    <source>
        <dbReference type="Proteomes" id="UP001385951"/>
    </source>
</evidence>
<dbReference type="AlphaFoldDB" id="A0AAW0G6A9"/>
<dbReference type="Gene3D" id="6.10.140.2220">
    <property type="match status" value="1"/>
</dbReference>
<dbReference type="GO" id="GO:0008270">
    <property type="term" value="F:zinc ion binding"/>
    <property type="evidence" value="ECO:0007669"/>
    <property type="project" value="UniProtKB-KW"/>
</dbReference>
<proteinExistence type="predicted"/>
<dbReference type="Pfam" id="PF01753">
    <property type="entry name" value="zf-MYND"/>
    <property type="match status" value="1"/>
</dbReference>
<evidence type="ECO:0000256" key="2">
    <source>
        <dbReference type="ARBA" id="ARBA00022771"/>
    </source>
</evidence>
<keyword evidence="7" id="KW-1185">Reference proteome</keyword>
<sequence length="387" mass="43879">MQALSECDACNKKPGNSLCSCGERAYCSETCQNADWKEHKTKCGKPDQISLERFYPFLAWMFYVPYVVPRTKPMHPAMIYKISNDANPNVPAMKLPDGSWAQLVVIDDTTAPRNILDFNLMKWFPLAQSSRIAMKLERRIQASGYLLPILTAVATSILAEMYTTTSTPAGEATSSGRSIRLTYNSMPISDFGIAAGSVDIHDQDCLAFCKTSDSTISKSQDPDDHYWIYFTTVSGEEVILDFGLFPFNECQVVNTDAYLFPGMSTSQAKLGWCPAYIIGPDDAQDKMPVSRTERKRLSMLRNPDLHKAVKLFDDIHHRRYNAAKTEDIDPVYDFMETLSGRSMSEVEKAVCKEMLPHYFYSMHYVLCPRNQEWKRFPQEPELGFDTA</sequence>
<evidence type="ECO:0000259" key="5">
    <source>
        <dbReference type="PROSITE" id="PS50865"/>
    </source>
</evidence>
<dbReference type="PROSITE" id="PS01360">
    <property type="entry name" value="ZF_MYND_1"/>
    <property type="match status" value="1"/>
</dbReference>
<dbReference type="SUPFAM" id="SSF144232">
    <property type="entry name" value="HIT/MYND zinc finger-like"/>
    <property type="match status" value="1"/>
</dbReference>
<keyword evidence="3" id="KW-0862">Zinc</keyword>
<keyword evidence="2 4" id="KW-0863">Zinc-finger</keyword>
<name>A0AAW0G6A9_9APHY</name>
<keyword evidence="1" id="KW-0479">Metal-binding</keyword>
<evidence type="ECO:0000256" key="3">
    <source>
        <dbReference type="ARBA" id="ARBA00022833"/>
    </source>
</evidence>
<evidence type="ECO:0000256" key="4">
    <source>
        <dbReference type="PROSITE-ProRule" id="PRU00134"/>
    </source>
</evidence>
<organism evidence="6 7">
    <name type="scientific">Cerrena zonata</name>
    <dbReference type="NCBI Taxonomy" id="2478898"/>
    <lineage>
        <taxon>Eukaryota</taxon>
        <taxon>Fungi</taxon>
        <taxon>Dikarya</taxon>
        <taxon>Basidiomycota</taxon>
        <taxon>Agaricomycotina</taxon>
        <taxon>Agaricomycetes</taxon>
        <taxon>Polyporales</taxon>
        <taxon>Cerrenaceae</taxon>
        <taxon>Cerrena</taxon>
    </lineage>
</organism>
<dbReference type="InterPro" id="IPR002893">
    <property type="entry name" value="Znf_MYND"/>
</dbReference>
<dbReference type="Proteomes" id="UP001385951">
    <property type="component" value="Unassembled WGS sequence"/>
</dbReference>
<accession>A0AAW0G6A9</accession>